<keyword evidence="2" id="KW-0732">Signal</keyword>
<feature type="chain" id="PRO_5035460941" evidence="2">
    <location>
        <begin position="24"/>
        <end position="305"/>
    </location>
</feature>
<dbReference type="InterPro" id="IPR019595">
    <property type="entry name" value="DUF2470"/>
</dbReference>
<keyword evidence="4" id="KW-1185">Reference proteome</keyword>
<dbReference type="Pfam" id="PF10615">
    <property type="entry name" value="DUF2470"/>
    <property type="match status" value="1"/>
</dbReference>
<dbReference type="AlphaFoldDB" id="A0A8N4F0L9"/>
<evidence type="ECO:0000256" key="1">
    <source>
        <dbReference type="SAM" id="MobiDB-lite"/>
    </source>
</evidence>
<evidence type="ECO:0000313" key="4">
    <source>
        <dbReference type="Proteomes" id="UP000504607"/>
    </source>
</evidence>
<feature type="domain" description="DUF2470" evidence="3">
    <location>
        <begin position="183"/>
        <end position="253"/>
    </location>
</feature>
<evidence type="ECO:0000256" key="2">
    <source>
        <dbReference type="SAM" id="SignalP"/>
    </source>
</evidence>
<dbReference type="GO" id="GO:0009507">
    <property type="term" value="C:chloroplast"/>
    <property type="evidence" value="ECO:0007669"/>
    <property type="project" value="TreeGrafter"/>
</dbReference>
<reference evidence="5" key="1">
    <citation type="submission" date="2025-08" db="UniProtKB">
        <authorList>
            <consortium name="RefSeq"/>
        </authorList>
    </citation>
    <scope>IDENTIFICATION</scope>
</reference>
<feature type="signal peptide" evidence="2">
    <location>
        <begin position="1"/>
        <end position="23"/>
    </location>
</feature>
<dbReference type="InterPro" id="IPR037119">
    <property type="entry name" value="Haem_oxidase_HugZ-like_sf"/>
</dbReference>
<dbReference type="PANTHER" id="PTHR13343:SF22">
    <property type="entry name" value="GLUTAMYL-TRNA REDUCTASE-BINDING PROTEIN, CHLOROPLASTIC"/>
    <property type="match status" value="1"/>
</dbReference>
<gene>
    <name evidence="5" type="primary">LOC105036647</name>
</gene>
<dbReference type="InterPro" id="IPR012349">
    <property type="entry name" value="Split_barrel_FMN-bd"/>
</dbReference>
<accession>A0A8N4F0L9</accession>
<feature type="region of interest" description="Disordered" evidence="1">
    <location>
        <begin position="52"/>
        <end position="74"/>
    </location>
</feature>
<dbReference type="RefSeq" id="XP_029118081.1">
    <property type="nucleotide sequence ID" value="XM_029262248.1"/>
</dbReference>
<dbReference type="Proteomes" id="UP000504607">
    <property type="component" value="Unplaced"/>
</dbReference>
<proteinExistence type="predicted"/>
<name>A0A8N4F0L9_ELAGV</name>
<sequence>MPLLRHALLFPTLPSLLPTPALPKNTPLSSPHRYSTRGFPSSRGLLRCSLVSVSPDMPPTKGESRGTRPSPAEVSRTIMELSSRGTLSTLTPDGWPIGIGARFVVDARGAPALCLNQPDSLIAIGGRSSFHVQFEQSRSRTPQCTLLGSLSKPDDELLLKTGVWMTSSEYINADPDPIRNFAEKIVDEMNLQHAEDVQRLCNVYVDSGFEVTDAKMIWVDRLGFDLYICSGEGVFAARIPFPREVEDEKGVKSSFNFMSHLAWEVEKNYVVPDFEKLTCMKKIRSNRQTSKRMPHSQIFEKYQND</sequence>
<evidence type="ECO:0000313" key="5">
    <source>
        <dbReference type="RefSeq" id="XP_029118081.1"/>
    </source>
</evidence>
<dbReference type="Gene3D" id="2.30.110.10">
    <property type="entry name" value="Electron Transport, Fmn-binding Protein, Chain A"/>
    <property type="match status" value="1"/>
</dbReference>
<dbReference type="OrthoDB" id="2138282at2759"/>
<protein>
    <submittedName>
        <fullName evidence="5">Glutamyl-tRNA reductase-binding protein, chloroplastic</fullName>
    </submittedName>
</protein>
<dbReference type="Gene3D" id="3.20.180.10">
    <property type="entry name" value="PNP-oxidase-like"/>
    <property type="match status" value="1"/>
</dbReference>
<evidence type="ECO:0000259" key="3">
    <source>
        <dbReference type="Pfam" id="PF10615"/>
    </source>
</evidence>
<dbReference type="PANTHER" id="PTHR13343">
    <property type="entry name" value="CREG1 PROTEIN"/>
    <property type="match status" value="1"/>
</dbReference>
<organism evidence="4 5">
    <name type="scientific">Elaeis guineensis var. tenera</name>
    <name type="common">Oil palm</name>
    <dbReference type="NCBI Taxonomy" id="51953"/>
    <lineage>
        <taxon>Eukaryota</taxon>
        <taxon>Viridiplantae</taxon>
        <taxon>Streptophyta</taxon>
        <taxon>Embryophyta</taxon>
        <taxon>Tracheophyta</taxon>
        <taxon>Spermatophyta</taxon>
        <taxon>Magnoliopsida</taxon>
        <taxon>Liliopsida</taxon>
        <taxon>Arecaceae</taxon>
        <taxon>Arecoideae</taxon>
        <taxon>Cocoseae</taxon>
        <taxon>Elaeidinae</taxon>
        <taxon>Elaeis</taxon>
    </lineage>
</organism>
<dbReference type="SUPFAM" id="SSF50475">
    <property type="entry name" value="FMN-binding split barrel"/>
    <property type="match status" value="1"/>
</dbReference>